<comment type="caution">
    <text evidence="5">The sequence shown here is derived from an EMBL/GenBank/DDBJ whole genome shotgun (WGS) entry which is preliminary data.</text>
</comment>
<feature type="domain" description="Methyltransferase" evidence="4">
    <location>
        <begin position="46"/>
        <end position="158"/>
    </location>
</feature>
<dbReference type="PANTHER" id="PTHR12176">
    <property type="entry name" value="SAM-DEPENDENT METHYLTRANSFERASE SUPERFAMILY PROTEIN"/>
    <property type="match status" value="1"/>
</dbReference>
<dbReference type="AlphaFoldDB" id="A0A1Z5JVQ7"/>
<dbReference type="CDD" id="cd02440">
    <property type="entry name" value="AdoMet_MTases"/>
    <property type="match status" value="1"/>
</dbReference>
<dbReference type="GO" id="GO:0032259">
    <property type="term" value="P:methylation"/>
    <property type="evidence" value="ECO:0007669"/>
    <property type="project" value="UniProtKB-KW"/>
</dbReference>
<name>A0A1Z5JVQ7_FISSO</name>
<dbReference type="InterPro" id="IPR051419">
    <property type="entry name" value="Lys/N-term_MeTrsfase_sf"/>
</dbReference>
<dbReference type="InParanoid" id="A0A1Z5JVQ7"/>
<dbReference type="GO" id="GO:0008168">
    <property type="term" value="F:methyltransferase activity"/>
    <property type="evidence" value="ECO:0007669"/>
    <property type="project" value="UniProtKB-KW"/>
</dbReference>
<dbReference type="SUPFAM" id="SSF53335">
    <property type="entry name" value="S-adenosyl-L-methionine-dependent methyltransferases"/>
    <property type="match status" value="1"/>
</dbReference>
<evidence type="ECO:0000313" key="6">
    <source>
        <dbReference type="Proteomes" id="UP000198406"/>
    </source>
</evidence>
<evidence type="ECO:0000256" key="2">
    <source>
        <dbReference type="ARBA" id="ARBA00022603"/>
    </source>
</evidence>
<keyword evidence="6" id="KW-1185">Reference proteome</keyword>
<keyword evidence="3" id="KW-0808">Transferase</keyword>
<protein>
    <recommendedName>
        <fullName evidence="4">Methyltransferase domain-containing protein</fullName>
    </recommendedName>
</protein>
<comment type="similarity">
    <text evidence="1">Belongs to the methyltransferase superfamily.</text>
</comment>
<evidence type="ECO:0000313" key="5">
    <source>
        <dbReference type="EMBL" id="GAX18133.1"/>
    </source>
</evidence>
<reference evidence="5 6" key="1">
    <citation type="journal article" date="2015" name="Plant Cell">
        <title>Oil accumulation by the oleaginous diatom Fistulifera solaris as revealed by the genome and transcriptome.</title>
        <authorList>
            <person name="Tanaka T."/>
            <person name="Maeda Y."/>
            <person name="Veluchamy A."/>
            <person name="Tanaka M."/>
            <person name="Abida H."/>
            <person name="Marechal E."/>
            <person name="Bowler C."/>
            <person name="Muto M."/>
            <person name="Sunaga Y."/>
            <person name="Tanaka M."/>
            <person name="Yoshino T."/>
            <person name="Taniguchi T."/>
            <person name="Fukuda Y."/>
            <person name="Nemoto M."/>
            <person name="Matsumoto M."/>
            <person name="Wong P.S."/>
            <person name="Aburatani S."/>
            <person name="Fujibuchi W."/>
        </authorList>
    </citation>
    <scope>NUCLEOTIDE SEQUENCE [LARGE SCALE GENOMIC DNA]</scope>
    <source>
        <strain evidence="5 6">JPCC DA0580</strain>
    </source>
</reference>
<evidence type="ECO:0000259" key="4">
    <source>
        <dbReference type="Pfam" id="PF13649"/>
    </source>
</evidence>
<dbReference type="PANTHER" id="PTHR12176:SF84">
    <property type="entry name" value="METHYLTRANSFERASE DOMAIN-CONTAINING PROTEIN"/>
    <property type="match status" value="1"/>
</dbReference>
<organism evidence="5 6">
    <name type="scientific">Fistulifera solaris</name>
    <name type="common">Oleaginous diatom</name>
    <dbReference type="NCBI Taxonomy" id="1519565"/>
    <lineage>
        <taxon>Eukaryota</taxon>
        <taxon>Sar</taxon>
        <taxon>Stramenopiles</taxon>
        <taxon>Ochrophyta</taxon>
        <taxon>Bacillariophyta</taxon>
        <taxon>Bacillariophyceae</taxon>
        <taxon>Bacillariophycidae</taxon>
        <taxon>Naviculales</taxon>
        <taxon>Naviculaceae</taxon>
        <taxon>Fistulifera</taxon>
    </lineage>
</organism>
<dbReference type="OrthoDB" id="411785at2759"/>
<dbReference type="Proteomes" id="UP000198406">
    <property type="component" value="Unassembled WGS sequence"/>
</dbReference>
<dbReference type="InterPro" id="IPR029063">
    <property type="entry name" value="SAM-dependent_MTases_sf"/>
</dbReference>
<evidence type="ECO:0000256" key="3">
    <source>
        <dbReference type="ARBA" id="ARBA00022679"/>
    </source>
</evidence>
<keyword evidence="2" id="KW-0489">Methyltransferase</keyword>
<dbReference type="EMBL" id="BDSP01000124">
    <property type="protein sequence ID" value="GAX18133.1"/>
    <property type="molecule type" value="Genomic_DNA"/>
</dbReference>
<sequence length="364" mass="41997">MDFEVQGEDEDDHVRPFEFLTSAESLHPFLEKALHGDAQEPSSKRVLHVGCGNSTVGEYLIRTFRVQTVLNIDRDKELLNQLRRRWERQCATSDPSSGPRCDDNMAFQCVDFCKEQVDAENGSFDLVVDKSTLDCTLCSDRSSAALLVEMYRLLGPNGVYLVVSFHNKELMLPLLRDLPGADWRVDHFVMLRQMEDLCPAAQNMSTDHFHQPMDSIPSHPSSEETCQPSPVWSTGTFQPDEQYHKSVNVFLCRKQSSNHQMLPSSRLDPEAIYEHIHRITDAWYQVHDPILTPQRRSQIEHDFAGRQHVSLSEAYKILFTPEEREQLDYELFLEDWEAFQQSHPGLPNHILSLTTAFDFIEEMQ</sequence>
<dbReference type="InterPro" id="IPR041698">
    <property type="entry name" value="Methyltransf_25"/>
</dbReference>
<gene>
    <name evidence="5" type="ORF">FisN_25Hh115</name>
</gene>
<dbReference type="Gene3D" id="3.40.50.150">
    <property type="entry name" value="Vaccinia Virus protein VP39"/>
    <property type="match status" value="1"/>
</dbReference>
<evidence type="ECO:0000256" key="1">
    <source>
        <dbReference type="ARBA" id="ARBA00008361"/>
    </source>
</evidence>
<accession>A0A1Z5JVQ7</accession>
<dbReference type="Pfam" id="PF13649">
    <property type="entry name" value="Methyltransf_25"/>
    <property type="match status" value="1"/>
</dbReference>
<proteinExistence type="inferred from homology"/>